<evidence type="ECO:0000313" key="2">
    <source>
        <dbReference type="RefSeq" id="XP_030981120.1"/>
    </source>
</evidence>
<accession>A0A6P8B1W8</accession>
<protein>
    <submittedName>
        <fullName evidence="2">Uncharacterized protein</fullName>
    </submittedName>
</protein>
<reference evidence="2" key="2">
    <citation type="submission" date="2019-10" db="EMBL/GenBank/DDBJ databases">
        <authorList>
            <consortium name="NCBI Genome Project"/>
        </authorList>
    </citation>
    <scope>NUCLEOTIDE SEQUENCE</scope>
    <source>
        <strain evidence="2">NI907</strain>
    </source>
</reference>
<dbReference type="Proteomes" id="UP000515153">
    <property type="component" value="Unplaced"/>
</dbReference>
<reference evidence="2" key="1">
    <citation type="journal article" date="2019" name="Mol. Biol. Evol.">
        <title>Blast fungal genomes show frequent chromosomal changes, gene gains and losses, and effector gene turnover.</title>
        <authorList>
            <person name="Gomez Luciano L.B."/>
            <person name="Jason Tsai I."/>
            <person name="Chuma I."/>
            <person name="Tosa Y."/>
            <person name="Chen Y.H."/>
            <person name="Li J.Y."/>
            <person name="Li M.Y."/>
            <person name="Jade Lu M.Y."/>
            <person name="Nakayashiki H."/>
            <person name="Li W.H."/>
        </authorList>
    </citation>
    <scope>NUCLEOTIDE SEQUENCE</scope>
    <source>
        <strain evidence="2">NI907</strain>
    </source>
</reference>
<evidence type="ECO:0000313" key="1">
    <source>
        <dbReference type="Proteomes" id="UP000515153"/>
    </source>
</evidence>
<reference evidence="2" key="3">
    <citation type="submission" date="2025-08" db="UniProtKB">
        <authorList>
            <consortium name="RefSeq"/>
        </authorList>
    </citation>
    <scope>IDENTIFICATION</scope>
    <source>
        <strain evidence="2">NI907</strain>
    </source>
</reference>
<dbReference type="GeneID" id="41962229"/>
<name>A0A6P8B1W8_PYRGI</name>
<keyword evidence="1" id="KW-1185">Reference proteome</keyword>
<dbReference type="AlphaFoldDB" id="A0A6P8B1W8"/>
<proteinExistence type="predicted"/>
<gene>
    <name evidence="2" type="ORF">PgNI_07305</name>
</gene>
<organism evidence="1 2">
    <name type="scientific">Pyricularia grisea</name>
    <name type="common">Crabgrass-specific blast fungus</name>
    <name type="synonym">Magnaporthe grisea</name>
    <dbReference type="NCBI Taxonomy" id="148305"/>
    <lineage>
        <taxon>Eukaryota</taxon>
        <taxon>Fungi</taxon>
        <taxon>Dikarya</taxon>
        <taxon>Ascomycota</taxon>
        <taxon>Pezizomycotina</taxon>
        <taxon>Sordariomycetes</taxon>
        <taxon>Sordariomycetidae</taxon>
        <taxon>Magnaporthales</taxon>
        <taxon>Pyriculariaceae</taxon>
        <taxon>Pyricularia</taxon>
    </lineage>
</organism>
<dbReference type="KEGG" id="pgri:PgNI_07305"/>
<sequence length="135" mass="15305">MTDRQLMRFYELLDEGLLNEIRATLHAIAFQQAVAERAQQDKFPGDHCTDQTNIGSFINGSMTRPTEKPRARQCSEGTGWPNNYPDNIFAALDRVMLQLQVDLLVSPVEDIFPGRHLHGLPHLDSNIGLLYEKTI</sequence>
<dbReference type="RefSeq" id="XP_030981120.1">
    <property type="nucleotide sequence ID" value="XM_031127320.1"/>
</dbReference>